<feature type="region of interest" description="Disordered" evidence="1">
    <location>
        <begin position="109"/>
        <end position="167"/>
    </location>
</feature>
<evidence type="ECO:0000313" key="3">
    <source>
        <dbReference type="Proteomes" id="UP001151760"/>
    </source>
</evidence>
<reference evidence="2" key="2">
    <citation type="submission" date="2022-01" db="EMBL/GenBank/DDBJ databases">
        <authorList>
            <person name="Yamashiro T."/>
            <person name="Shiraishi A."/>
            <person name="Satake H."/>
            <person name="Nakayama K."/>
        </authorList>
    </citation>
    <scope>NUCLEOTIDE SEQUENCE</scope>
</reference>
<gene>
    <name evidence="2" type="ORF">Tco_1017562</name>
</gene>
<organism evidence="2 3">
    <name type="scientific">Tanacetum coccineum</name>
    <dbReference type="NCBI Taxonomy" id="301880"/>
    <lineage>
        <taxon>Eukaryota</taxon>
        <taxon>Viridiplantae</taxon>
        <taxon>Streptophyta</taxon>
        <taxon>Embryophyta</taxon>
        <taxon>Tracheophyta</taxon>
        <taxon>Spermatophyta</taxon>
        <taxon>Magnoliopsida</taxon>
        <taxon>eudicotyledons</taxon>
        <taxon>Gunneridae</taxon>
        <taxon>Pentapetalae</taxon>
        <taxon>asterids</taxon>
        <taxon>campanulids</taxon>
        <taxon>Asterales</taxon>
        <taxon>Asteraceae</taxon>
        <taxon>Asteroideae</taxon>
        <taxon>Anthemideae</taxon>
        <taxon>Anthemidinae</taxon>
        <taxon>Tanacetum</taxon>
    </lineage>
</organism>
<sequence>MHNDIMAAGSKERPPMLDQEDMLTEAIHIILSGIEDDIYSTVDTCTTAKEMWIAIERLQQDLDTISYHKLFDILKQYHNEVNEFHAEKIARNANPLAFVAATQQYPADHYQAPKPHKPYAPSLKPTLKTRSHTPTRNKGKEIAKPITSPYKSASKEEEDSDLEQAQGDKDIEKNLALIAKYIKNIYKPTNNNLKTSSNTRNKNVNTSTKIGNNS</sequence>
<evidence type="ECO:0000256" key="1">
    <source>
        <dbReference type="SAM" id="MobiDB-lite"/>
    </source>
</evidence>
<proteinExistence type="predicted"/>
<dbReference type="Proteomes" id="UP001151760">
    <property type="component" value="Unassembled WGS sequence"/>
</dbReference>
<reference evidence="2" key="1">
    <citation type="journal article" date="2022" name="Int. J. Mol. Sci.">
        <title>Draft Genome of Tanacetum Coccineum: Genomic Comparison of Closely Related Tanacetum-Family Plants.</title>
        <authorList>
            <person name="Yamashiro T."/>
            <person name="Shiraishi A."/>
            <person name="Nakayama K."/>
            <person name="Satake H."/>
        </authorList>
    </citation>
    <scope>NUCLEOTIDE SEQUENCE</scope>
</reference>
<keyword evidence="3" id="KW-1185">Reference proteome</keyword>
<comment type="caution">
    <text evidence="2">The sequence shown here is derived from an EMBL/GenBank/DDBJ whole genome shotgun (WGS) entry which is preliminary data.</text>
</comment>
<evidence type="ECO:0000313" key="2">
    <source>
        <dbReference type="EMBL" id="GJT66082.1"/>
    </source>
</evidence>
<accession>A0ABQ5FUE7</accession>
<feature type="compositionally biased region" description="Basic residues" evidence="1">
    <location>
        <begin position="127"/>
        <end position="137"/>
    </location>
</feature>
<feature type="region of interest" description="Disordered" evidence="1">
    <location>
        <begin position="188"/>
        <end position="214"/>
    </location>
</feature>
<name>A0ABQ5FUE7_9ASTR</name>
<protein>
    <submittedName>
        <fullName evidence="2">Uncharacterized protein</fullName>
    </submittedName>
</protein>
<dbReference type="EMBL" id="BQNB010017684">
    <property type="protein sequence ID" value="GJT66082.1"/>
    <property type="molecule type" value="Genomic_DNA"/>
</dbReference>